<dbReference type="InterPro" id="IPR050250">
    <property type="entry name" value="Macrolide_Exporter_MacB"/>
</dbReference>
<feature type="domain" description="ABC3 transporter permease C-terminal" evidence="7">
    <location>
        <begin position="675"/>
        <end position="778"/>
    </location>
</feature>
<dbReference type="InterPro" id="IPR003838">
    <property type="entry name" value="ABC3_permease_C"/>
</dbReference>
<evidence type="ECO:0000256" key="6">
    <source>
        <dbReference type="SAM" id="Phobius"/>
    </source>
</evidence>
<feature type="transmembrane region" description="Helical" evidence="6">
    <location>
        <begin position="759"/>
        <end position="778"/>
    </location>
</feature>
<dbReference type="GO" id="GO:0022857">
    <property type="term" value="F:transmembrane transporter activity"/>
    <property type="evidence" value="ECO:0007669"/>
    <property type="project" value="TreeGrafter"/>
</dbReference>
<evidence type="ECO:0000256" key="4">
    <source>
        <dbReference type="ARBA" id="ARBA00022989"/>
    </source>
</evidence>
<comment type="subcellular location">
    <subcellularLocation>
        <location evidence="1">Cell membrane</location>
        <topology evidence="1">Multi-pass membrane protein</topology>
    </subcellularLocation>
</comment>
<dbReference type="PANTHER" id="PTHR30572:SF18">
    <property type="entry name" value="ABC-TYPE MACROLIDE FAMILY EXPORT SYSTEM PERMEASE COMPONENT 2"/>
    <property type="match status" value="1"/>
</dbReference>
<dbReference type="GO" id="GO:0005886">
    <property type="term" value="C:plasma membrane"/>
    <property type="evidence" value="ECO:0007669"/>
    <property type="project" value="UniProtKB-SubCell"/>
</dbReference>
<evidence type="ECO:0000313" key="10">
    <source>
        <dbReference type="Proteomes" id="UP001319200"/>
    </source>
</evidence>
<evidence type="ECO:0000256" key="5">
    <source>
        <dbReference type="ARBA" id="ARBA00023136"/>
    </source>
</evidence>
<proteinExistence type="predicted"/>
<dbReference type="Pfam" id="PF12704">
    <property type="entry name" value="MacB_PCD"/>
    <property type="match status" value="1"/>
</dbReference>
<gene>
    <name evidence="9" type="ORF">KK083_10780</name>
</gene>
<evidence type="ECO:0000256" key="3">
    <source>
        <dbReference type="ARBA" id="ARBA00022692"/>
    </source>
</evidence>
<feature type="transmembrane region" description="Helical" evidence="6">
    <location>
        <begin position="728"/>
        <end position="747"/>
    </location>
</feature>
<organism evidence="9 10">
    <name type="scientific">Chryseosolibacter histidini</name>
    <dbReference type="NCBI Taxonomy" id="2782349"/>
    <lineage>
        <taxon>Bacteria</taxon>
        <taxon>Pseudomonadati</taxon>
        <taxon>Bacteroidota</taxon>
        <taxon>Cytophagia</taxon>
        <taxon>Cytophagales</taxon>
        <taxon>Chryseotaleaceae</taxon>
        <taxon>Chryseosolibacter</taxon>
    </lineage>
</organism>
<evidence type="ECO:0000313" key="9">
    <source>
        <dbReference type="EMBL" id="MBT1697362.1"/>
    </source>
</evidence>
<keyword evidence="10" id="KW-1185">Reference proteome</keyword>
<keyword evidence="4 6" id="KW-1133">Transmembrane helix</keyword>
<feature type="transmembrane region" description="Helical" evidence="6">
    <location>
        <begin position="672"/>
        <end position="691"/>
    </location>
</feature>
<feature type="transmembrane region" description="Helical" evidence="6">
    <location>
        <begin position="379"/>
        <end position="406"/>
    </location>
</feature>
<comment type="caution">
    <text evidence="9">The sequence shown here is derived from an EMBL/GenBank/DDBJ whole genome shotgun (WGS) entry which is preliminary data.</text>
</comment>
<reference evidence="9 10" key="1">
    <citation type="submission" date="2021-05" db="EMBL/GenBank/DDBJ databases">
        <title>A Polyphasic approach of four new species of the genus Ohtaekwangia: Ohtaekwangia histidinii sp. nov., Ohtaekwangia cretensis sp. nov., Ohtaekwangia indiensis sp. nov., Ohtaekwangia reichenbachii sp. nov. from diverse environment.</title>
        <authorList>
            <person name="Octaviana S."/>
        </authorList>
    </citation>
    <scope>NUCLEOTIDE SEQUENCE [LARGE SCALE GENOMIC DNA]</scope>
    <source>
        <strain evidence="9 10">PWU4</strain>
    </source>
</reference>
<dbReference type="Pfam" id="PF02687">
    <property type="entry name" value="FtsX"/>
    <property type="match status" value="2"/>
</dbReference>
<feature type="transmembrane region" description="Helical" evidence="6">
    <location>
        <begin position="277"/>
        <end position="297"/>
    </location>
</feature>
<dbReference type="Proteomes" id="UP001319200">
    <property type="component" value="Unassembled WGS sequence"/>
</dbReference>
<evidence type="ECO:0000259" key="7">
    <source>
        <dbReference type="Pfam" id="PF02687"/>
    </source>
</evidence>
<dbReference type="RefSeq" id="WP_254163232.1">
    <property type="nucleotide sequence ID" value="NZ_JAHESF010000008.1"/>
</dbReference>
<keyword evidence="2" id="KW-1003">Cell membrane</keyword>
<protein>
    <submittedName>
        <fullName evidence="9">ABC transporter permease</fullName>
    </submittedName>
</protein>
<keyword evidence="5 6" id="KW-0472">Membrane</keyword>
<feature type="transmembrane region" description="Helical" evidence="6">
    <location>
        <begin position="21"/>
        <end position="42"/>
    </location>
</feature>
<name>A0AAP2DLZ9_9BACT</name>
<keyword evidence="3 6" id="KW-0812">Transmembrane</keyword>
<accession>A0AAP2DLZ9</accession>
<feature type="transmembrane region" description="Helical" evidence="6">
    <location>
        <begin position="324"/>
        <end position="347"/>
    </location>
</feature>
<sequence>MIRNYFVIATRNLKNSTLYSIINVVGLSIGIACCLILSLLVLDQLSFDRDNVHAKDIFRVVHRQVDGNQTMNVAYTQGVLGPELIRNFAEIKEATRVGILQENVLIENKEPMERKIIAVDPAFFSIFTIPFKTASSKKNVLPDDGILISESEAVTLFGKDDPIGKVITVQDMASFRVVGVYKDMLRSHLRSGYIISFTWVEKTQPHASSWNFNSFYNYVLLAQRDDAKVIGKRIDTFVHKHTPESWKSFEFFLQPLTEIYVDTTYTGNPMPAIGKTYAYAFAAVGLVILLLACFNYMNMATARSARRALEVGIRKVMGAYRRQLIAQFLMESFIICTFSFLLAILWADLALPFFQSFTNASQIEMMRFDLSNFFSDYRLVAGLILCNFLLALVAGCYPAFFLSRFIPVSVLKGRKMSDSSRKMRRTLVSVQFTLTAILVVLVTVIFRQVHYMKSKDLGFNKEGLLLFAAVPNSNTSVASFKAELQKIAGVKQITVASTLPGRLINTTGLRRVNTPEAENLKIGFVSVDHDYIPTLRLTLLAGRNFHVNGADTDTGIILNEKAVQALGWTPEEAIGKKVSGFIFRDSLPGEVIGVIKDYHVSSLRKEIMPLALSYQAVNNRYIARLESGNLAQTRDLVKQAATPLVSGTTFEAKLMDDYLDSVYMLEEKMGQLFTFFATLAIIIGCLGLYALSAYEGEQRIKELGIRKIMGATSLQLLILLSRNFLRPVFISLVIAMPLAYVIGNFWLQTFPYHTSWSAGIFLQAAFWLLMLGWLTILGQGVRASGLNPADTLRHE</sequence>
<dbReference type="PANTHER" id="PTHR30572">
    <property type="entry name" value="MEMBRANE COMPONENT OF TRANSPORTER-RELATED"/>
    <property type="match status" value="1"/>
</dbReference>
<dbReference type="InterPro" id="IPR025857">
    <property type="entry name" value="MacB_PCD"/>
</dbReference>
<feature type="domain" description="ABC3 transporter permease C-terminal" evidence="7">
    <location>
        <begin position="284"/>
        <end position="403"/>
    </location>
</feature>
<dbReference type="PROSITE" id="PS51257">
    <property type="entry name" value="PROKAR_LIPOPROTEIN"/>
    <property type="match status" value="1"/>
</dbReference>
<dbReference type="EMBL" id="JAHESF010000008">
    <property type="protein sequence ID" value="MBT1697362.1"/>
    <property type="molecule type" value="Genomic_DNA"/>
</dbReference>
<feature type="domain" description="MacB-like periplasmic core" evidence="8">
    <location>
        <begin position="20"/>
        <end position="234"/>
    </location>
</feature>
<evidence type="ECO:0000259" key="8">
    <source>
        <dbReference type="Pfam" id="PF12704"/>
    </source>
</evidence>
<evidence type="ECO:0000256" key="2">
    <source>
        <dbReference type="ARBA" id="ARBA00022475"/>
    </source>
</evidence>
<dbReference type="AlphaFoldDB" id="A0AAP2DLZ9"/>
<evidence type="ECO:0000256" key="1">
    <source>
        <dbReference type="ARBA" id="ARBA00004651"/>
    </source>
</evidence>
<feature type="transmembrane region" description="Helical" evidence="6">
    <location>
        <begin position="427"/>
        <end position="446"/>
    </location>
</feature>